<comment type="caution">
    <text evidence="1">The sequence shown here is derived from an EMBL/GenBank/DDBJ whole genome shotgun (WGS) entry which is preliminary data.</text>
</comment>
<organism evidence="1 2">
    <name type="scientific">Pleurodeles waltl</name>
    <name type="common">Iberian ribbed newt</name>
    <dbReference type="NCBI Taxonomy" id="8319"/>
    <lineage>
        <taxon>Eukaryota</taxon>
        <taxon>Metazoa</taxon>
        <taxon>Chordata</taxon>
        <taxon>Craniata</taxon>
        <taxon>Vertebrata</taxon>
        <taxon>Euteleostomi</taxon>
        <taxon>Amphibia</taxon>
        <taxon>Batrachia</taxon>
        <taxon>Caudata</taxon>
        <taxon>Salamandroidea</taxon>
        <taxon>Salamandridae</taxon>
        <taxon>Pleurodelinae</taxon>
        <taxon>Pleurodeles</taxon>
    </lineage>
</organism>
<proteinExistence type="predicted"/>
<dbReference type="Proteomes" id="UP001066276">
    <property type="component" value="Chromosome 6"/>
</dbReference>
<evidence type="ECO:0000313" key="1">
    <source>
        <dbReference type="EMBL" id="KAJ1136222.1"/>
    </source>
</evidence>
<keyword evidence="2" id="KW-1185">Reference proteome</keyword>
<accession>A0AAV7Q9F7</accession>
<gene>
    <name evidence="1" type="ORF">NDU88_002639</name>
</gene>
<reference evidence="1" key="1">
    <citation type="journal article" date="2022" name="bioRxiv">
        <title>Sequencing and chromosome-scale assembly of the giantPleurodeles waltlgenome.</title>
        <authorList>
            <person name="Brown T."/>
            <person name="Elewa A."/>
            <person name="Iarovenko S."/>
            <person name="Subramanian E."/>
            <person name="Araus A.J."/>
            <person name="Petzold A."/>
            <person name="Susuki M."/>
            <person name="Suzuki K.-i.T."/>
            <person name="Hayashi T."/>
            <person name="Toyoda A."/>
            <person name="Oliveira C."/>
            <person name="Osipova E."/>
            <person name="Leigh N.D."/>
            <person name="Simon A."/>
            <person name="Yun M.H."/>
        </authorList>
    </citation>
    <scope>NUCLEOTIDE SEQUENCE</scope>
    <source>
        <strain evidence="1">20211129_DDA</strain>
        <tissue evidence="1">Liver</tissue>
    </source>
</reference>
<dbReference type="EMBL" id="JANPWB010000010">
    <property type="protein sequence ID" value="KAJ1136222.1"/>
    <property type="molecule type" value="Genomic_DNA"/>
</dbReference>
<name>A0AAV7Q9F7_PLEWA</name>
<evidence type="ECO:0000313" key="2">
    <source>
        <dbReference type="Proteomes" id="UP001066276"/>
    </source>
</evidence>
<protein>
    <submittedName>
        <fullName evidence="1">Uncharacterized protein</fullName>
    </submittedName>
</protein>
<sequence>MLELTDSPVLSEEMAVVLKVIKETAGRAGSGILIRFNRLLRASLAEPSVLSNVRLSRRSLLRSASHFNAFLRRARPETDASPRKPLPVIGRLRFLSQLLAGRLGYFARGATRPPFQ</sequence>
<dbReference type="AlphaFoldDB" id="A0AAV7Q9F7"/>